<comment type="similarity">
    <text evidence="2">Belongs to the NUP186/NUP192/NUP205 family.</text>
</comment>
<comment type="subcellular location">
    <subcellularLocation>
        <location evidence="1">Nucleus</location>
    </subcellularLocation>
</comment>
<dbReference type="STRING" id="947166.A0A1D1VPF3"/>
<proteinExistence type="inferred from homology"/>
<dbReference type="OrthoDB" id="2019644at2759"/>
<keyword evidence="3" id="KW-0813">Transport</keyword>
<dbReference type="PANTHER" id="PTHR31344">
    <property type="entry name" value="NUCLEAR PORE COMPLEX PROTEIN NUP205"/>
    <property type="match status" value="1"/>
</dbReference>
<evidence type="ECO:0000256" key="5">
    <source>
        <dbReference type="SAM" id="MobiDB-lite"/>
    </source>
</evidence>
<dbReference type="Proteomes" id="UP000186922">
    <property type="component" value="Unassembled WGS sequence"/>
</dbReference>
<keyword evidence="7" id="KW-1185">Reference proteome</keyword>
<evidence type="ECO:0000256" key="4">
    <source>
        <dbReference type="ARBA" id="ARBA00023242"/>
    </source>
</evidence>
<dbReference type="GO" id="GO:0017056">
    <property type="term" value="F:structural constituent of nuclear pore"/>
    <property type="evidence" value="ECO:0007669"/>
    <property type="project" value="TreeGrafter"/>
</dbReference>
<gene>
    <name evidence="6" type="primary">RvY_13889-1</name>
    <name evidence="6" type="synonym">RvY_13889.1</name>
    <name evidence="6" type="ORF">RvY_13889</name>
</gene>
<evidence type="ECO:0000313" key="6">
    <source>
        <dbReference type="EMBL" id="GAV03470.1"/>
    </source>
</evidence>
<reference evidence="6 7" key="1">
    <citation type="journal article" date="2016" name="Nat. Commun.">
        <title>Extremotolerant tardigrade genome and improved radiotolerance of human cultured cells by tardigrade-unique protein.</title>
        <authorList>
            <person name="Hashimoto T."/>
            <person name="Horikawa D.D."/>
            <person name="Saito Y."/>
            <person name="Kuwahara H."/>
            <person name="Kozuka-Hata H."/>
            <person name="Shin-I T."/>
            <person name="Minakuchi Y."/>
            <person name="Ohishi K."/>
            <person name="Motoyama A."/>
            <person name="Aizu T."/>
            <person name="Enomoto A."/>
            <person name="Kondo K."/>
            <person name="Tanaka S."/>
            <person name="Hara Y."/>
            <person name="Koshikawa S."/>
            <person name="Sagara H."/>
            <person name="Miura T."/>
            <person name="Yokobori S."/>
            <person name="Miyagawa K."/>
            <person name="Suzuki Y."/>
            <person name="Kubo T."/>
            <person name="Oyama M."/>
            <person name="Kohara Y."/>
            <person name="Fujiyama A."/>
            <person name="Arakawa K."/>
            <person name="Katayama T."/>
            <person name="Toyoda A."/>
            <person name="Kunieda T."/>
        </authorList>
    </citation>
    <scope>NUCLEOTIDE SEQUENCE [LARGE SCALE GENOMIC DNA]</scope>
    <source>
        <strain evidence="6 7">YOKOZUNA-1</strain>
    </source>
</reference>
<dbReference type="GO" id="GO:0044611">
    <property type="term" value="C:nuclear pore inner ring"/>
    <property type="evidence" value="ECO:0007669"/>
    <property type="project" value="TreeGrafter"/>
</dbReference>
<accession>A0A1D1VPF3</accession>
<evidence type="ECO:0000256" key="1">
    <source>
        <dbReference type="ARBA" id="ARBA00004123"/>
    </source>
</evidence>
<sequence length="1286" mass="143912">MVRPAGILRQDSRNRRSSPSDGLEDPQSDAVLRLLRKVGEEQQTDPTLLVDTLKQLAHAIVNEHLARVVNSYLRSRRSRILSYDNFFRALTDFRNKLWSGSSSGLGWRAKSQPEETTSEDFETFDVLIELIGNIAEHDEGSRAYIADNPDWNHPLHILSTLVSCAIPTTMKATTLRALASFAKSSGSALLIWQYMGPLIAPLTVTGPREGLKYEMEEVEVRHREFPVTKATNLLIYRIFDNLTAHTLIPEFLQQFQDFTDYVYDAVFLRADERSFSTPQEHLDVLLSCLMLFEKCLRSLNDMSLVFVPAMTSHPGYTLRRRILEGSAFLEKLLSWLLVCTEEHGKSHGDAVRAKLEEVVVHILAILRTVIKRHNEFLRLLLQHDKNAIVRGLDEIIASSMNARTTRRDFVFVFVKLLRLRAARPVIAQYAMEILEFVTRRLQDQSEWLTIMHFDDSLSQELLANMMDCLQISPKSAEEESSNLESTEALTLVQETLKLLLANLKDCQFPNIAHVALGFPVRNGTIATMLTKEGATTSSLNNILQMVEAGKSLYDLLPTCSELALDILDTLCQHQKTGPALLDFVQFTWPGELTIGRLAQQLPLVELGSLESYQFLRHQKAILHMVARQLHLLSEQGKVQSAVELIALLTDLQRGPEAQQANVSLFTSSIKEKVLVKSSALLLRLVSVADLVVPTVEPLSSLALDVLEVSHVEDALNASKIPTDDGLVLHDAAEVLLYIREVLHVHEENGTGRADVVHDMKRICEYVEREALLIGLVRARRECLQAWSILASTVAETCPADAFAFPTLAAFFLNFATFLTSKMVNGATDTLPIFEAVFSAVCAFIRFTAPAKAGMALSDALTVVGYSAECVKMDYKSLIVRSKSQELSELTSNIVTLILKSTVTIVERRGYYAVLLMILKFADWSFDAFEDATLSYSQSVQAAASALRLVIWTAVESMLPALHKALEADSSVIKGPEEGIIIEILSRLYALRPQSSLHSASDAFHLLPYLLASLPRDNMLLRQCLTTQTDTFGALTNFETKMNILTAWIERPVAVGSDLDEMSQPLRSAVKAIVQLDVVKVLPVVKDARNSVSSVQRAMVAGTYMTVYGYCLCIFRKIVDLLVAVLRQLRLRPAYRDSMLKMYSYVQAYAVCFSDTLRLPSEADEASWQDLARTVQLVSLLNHNSLHRSLADPTSLDMSADILAMELKMARLFHNLNTLVLPAPKGNHRDYYKEWSGRRRSVALAYDMVAYLRRLMFECGDVEVNQQVIRPVFAPSQVLGKTGKSSL</sequence>
<dbReference type="GO" id="GO:0006999">
    <property type="term" value="P:nuclear pore organization"/>
    <property type="evidence" value="ECO:0007669"/>
    <property type="project" value="TreeGrafter"/>
</dbReference>
<feature type="region of interest" description="Disordered" evidence="5">
    <location>
        <begin position="1"/>
        <end position="26"/>
    </location>
</feature>
<comment type="caution">
    <text evidence="6">The sequence shown here is derived from an EMBL/GenBank/DDBJ whole genome shotgun (WGS) entry which is preliminary data.</text>
</comment>
<evidence type="ECO:0000313" key="7">
    <source>
        <dbReference type="Proteomes" id="UP000186922"/>
    </source>
</evidence>
<evidence type="ECO:0000256" key="2">
    <source>
        <dbReference type="ARBA" id="ARBA00005892"/>
    </source>
</evidence>
<name>A0A1D1VPF3_RAMVA</name>
<dbReference type="PANTHER" id="PTHR31344:SF0">
    <property type="entry name" value="NUCLEAR PORE COMPLEX PROTEIN NUP205"/>
    <property type="match status" value="1"/>
</dbReference>
<dbReference type="Pfam" id="PF11894">
    <property type="entry name" value="Nup192"/>
    <property type="match status" value="1"/>
</dbReference>
<dbReference type="EMBL" id="BDGG01000009">
    <property type="protein sequence ID" value="GAV03470.1"/>
    <property type="molecule type" value="Genomic_DNA"/>
</dbReference>
<protein>
    <submittedName>
        <fullName evidence="6">Uncharacterized protein</fullName>
    </submittedName>
</protein>
<evidence type="ECO:0000256" key="3">
    <source>
        <dbReference type="ARBA" id="ARBA00022448"/>
    </source>
</evidence>
<keyword evidence="4" id="KW-0539">Nucleus</keyword>
<organism evidence="6 7">
    <name type="scientific">Ramazzottius varieornatus</name>
    <name type="common">Water bear</name>
    <name type="synonym">Tardigrade</name>
    <dbReference type="NCBI Taxonomy" id="947166"/>
    <lineage>
        <taxon>Eukaryota</taxon>
        <taxon>Metazoa</taxon>
        <taxon>Ecdysozoa</taxon>
        <taxon>Tardigrada</taxon>
        <taxon>Eutardigrada</taxon>
        <taxon>Parachela</taxon>
        <taxon>Hypsibioidea</taxon>
        <taxon>Ramazzottiidae</taxon>
        <taxon>Ramazzottius</taxon>
    </lineage>
</organism>
<dbReference type="InterPro" id="IPR021827">
    <property type="entry name" value="Nup186/Nup192/Nup205"/>
</dbReference>